<dbReference type="GO" id="GO:0006487">
    <property type="term" value="P:protein N-linked glycosylation"/>
    <property type="evidence" value="ECO:0007669"/>
    <property type="project" value="TreeGrafter"/>
</dbReference>
<keyword evidence="9 12" id="KW-1133">Transmembrane helix</keyword>
<keyword evidence="7 12" id="KW-0812">Transmembrane</keyword>
<sequence length="566" mass="63535">MSFFHPSEFTSEVVHLHKRKWIEETTFPRFTMIGQSLGSIYLVWEALNKFVPLYYLDTSGYAFTYPLARLFGCKVICYTHYPTISLDMLSRVHSQSSMYNNDALVANSVMLSRFKLVYYTIFSWMYGFVGSCANLAMVNSSWTHSHIEKLWGIPDRIKRVYPPCDTTGLQALPLEREATPPIIISVAQFRPEKAHTLQLQAFALSVSKLDSEVSRPKLQFVGSCRNVADEARLQNLKDLAVDLKVEDDVEFYKNVSYRELVKLLGGATAGIHSMIDEHFGINVVEFMAAGAIPIAHNSAGPKMDIVLPEEGKETGFLAQTVEEYADAILKILRMSESEKHEMATAARKRANSVQKITQANHQNALQACIGAPILKAKHLSTPYRNLVFIKPIHTRNGKPLLVANSDRVTTETSDKTSDITKTSISNSETEKIKSTPEPSEPKQDSSNGSSSKRLKLTAREKLKAARVRNRESEPKTVKKEELGSKVLEALRETDRVTGRKRSGLPEAPTNMLDDSKRGMPKKGLTFELPVGWDVFLIITSVVVISTIMFTTTYIVWKVGAIHFNEY</sequence>
<dbReference type="Pfam" id="PF15924">
    <property type="entry name" value="ALG11_N"/>
    <property type="match status" value="1"/>
</dbReference>
<keyword evidence="5 12" id="KW-0328">Glycosyltransferase</keyword>
<feature type="domain" description="Glycosyl transferase family 1" evidence="14">
    <location>
        <begin position="177"/>
        <end position="349"/>
    </location>
</feature>
<dbReference type="EMBL" id="SZYD01000001">
    <property type="protein sequence ID" value="KAD7480245.1"/>
    <property type="molecule type" value="Genomic_DNA"/>
</dbReference>
<evidence type="ECO:0000256" key="5">
    <source>
        <dbReference type="ARBA" id="ARBA00022676"/>
    </source>
</evidence>
<reference evidence="16 17" key="1">
    <citation type="submission" date="2019-05" db="EMBL/GenBank/DDBJ databases">
        <title>Mikania micrantha, genome provides insights into the molecular mechanism of rapid growth.</title>
        <authorList>
            <person name="Liu B."/>
        </authorList>
    </citation>
    <scope>NUCLEOTIDE SEQUENCE [LARGE SCALE GENOMIC DNA]</scope>
    <source>
        <strain evidence="16">NLD-2019</strain>
        <tissue evidence="16">Leaf</tissue>
    </source>
</reference>
<feature type="transmembrane region" description="Helical" evidence="12">
    <location>
        <begin position="534"/>
        <end position="556"/>
    </location>
</feature>
<comment type="pathway">
    <text evidence="2 12">Protein modification; protein glycosylation.</text>
</comment>
<feature type="compositionally biased region" description="Basic and acidic residues" evidence="13">
    <location>
        <begin position="457"/>
        <end position="480"/>
    </location>
</feature>
<name>A0A5N6Q6E4_9ASTR</name>
<dbReference type="CDD" id="cd03806">
    <property type="entry name" value="GT4_ALG11-like"/>
    <property type="match status" value="1"/>
</dbReference>
<evidence type="ECO:0000259" key="15">
    <source>
        <dbReference type="Pfam" id="PF15924"/>
    </source>
</evidence>
<comment type="subcellular location">
    <subcellularLocation>
        <location evidence="1">Endoplasmic reticulum membrane</location>
        <topology evidence="1">Single-pass membrane protein</topology>
    </subcellularLocation>
</comment>
<evidence type="ECO:0000256" key="1">
    <source>
        <dbReference type="ARBA" id="ARBA00004389"/>
    </source>
</evidence>
<evidence type="ECO:0000256" key="10">
    <source>
        <dbReference type="ARBA" id="ARBA00023136"/>
    </source>
</evidence>
<dbReference type="Proteomes" id="UP000326396">
    <property type="component" value="Linkage Group LG1"/>
</dbReference>
<feature type="region of interest" description="Disordered" evidence="13">
    <location>
        <begin position="495"/>
        <end position="516"/>
    </location>
</feature>
<feature type="compositionally biased region" description="Basic and acidic residues" evidence="13">
    <location>
        <begin position="428"/>
        <end position="443"/>
    </location>
</feature>
<comment type="catalytic activity">
    <reaction evidence="11 12">
        <text>an alpha-D-Man-(1-&gt;3)-[alpha-D-Man-(1-&gt;6)]-beta-D-Man-(1-&gt;4)-beta-D-GlcNAc-(1-&gt;4)-alpha-D-GlcNAc-diphospho-di-trans,poly-cis-dolichol + 2 GDP-alpha-D-mannose = an alpha-D-Man-(1-&gt;2)-alpha-D-Man-(1-&gt;2)-alpha-D-Man-(1-&gt;3)-[alpha-D-Man-(1-&gt;6)]-beta-D-Man-(1-&gt;4)-beta-D-GlcNAc-(1-&gt;4)-alpha-D-GlcNAc-diphospho-di-trans,poly-cis-dolichol + 2 GDP + 2 H(+)</text>
        <dbReference type="Rhea" id="RHEA:29523"/>
        <dbReference type="Rhea" id="RHEA-COMP:19515"/>
        <dbReference type="Rhea" id="RHEA-COMP:19516"/>
        <dbReference type="ChEBI" id="CHEBI:15378"/>
        <dbReference type="ChEBI" id="CHEBI:57527"/>
        <dbReference type="ChEBI" id="CHEBI:58189"/>
        <dbReference type="ChEBI" id="CHEBI:132511"/>
        <dbReference type="ChEBI" id="CHEBI:132515"/>
        <dbReference type="EC" id="2.4.1.131"/>
    </reaction>
    <physiologicalReaction direction="left-to-right" evidence="11 12">
        <dbReference type="Rhea" id="RHEA:29524"/>
    </physiologicalReaction>
</comment>
<dbReference type="Pfam" id="PF00534">
    <property type="entry name" value="Glycos_transf_1"/>
    <property type="match status" value="1"/>
</dbReference>
<dbReference type="UniPathway" id="UPA00378"/>
<keyword evidence="6 12" id="KW-0808">Transferase</keyword>
<evidence type="ECO:0000313" key="17">
    <source>
        <dbReference type="Proteomes" id="UP000326396"/>
    </source>
</evidence>
<evidence type="ECO:0000256" key="3">
    <source>
        <dbReference type="ARBA" id="ARBA00012645"/>
    </source>
</evidence>
<evidence type="ECO:0000256" key="12">
    <source>
        <dbReference type="RuleBase" id="RU367051"/>
    </source>
</evidence>
<protein>
    <recommendedName>
        <fullName evidence="4 12">GDP-Man:Man(3)GlcNAc(2)-PP-Dol alpha-1,2-mannosyltransferase</fullName>
        <ecNumber evidence="3 12">2.4.1.131</ecNumber>
    </recommendedName>
</protein>
<evidence type="ECO:0000256" key="9">
    <source>
        <dbReference type="ARBA" id="ARBA00022989"/>
    </source>
</evidence>
<dbReference type="EC" id="2.4.1.131" evidence="3 12"/>
<evidence type="ECO:0000256" key="11">
    <source>
        <dbReference type="ARBA" id="ARBA00045065"/>
    </source>
</evidence>
<dbReference type="AlphaFoldDB" id="A0A5N6Q6E4"/>
<evidence type="ECO:0000256" key="7">
    <source>
        <dbReference type="ARBA" id="ARBA00022692"/>
    </source>
</evidence>
<feature type="compositionally biased region" description="Basic and acidic residues" evidence="13">
    <location>
        <begin position="408"/>
        <end position="418"/>
    </location>
</feature>
<evidence type="ECO:0000256" key="8">
    <source>
        <dbReference type="ARBA" id="ARBA00022824"/>
    </source>
</evidence>
<evidence type="ECO:0000313" key="16">
    <source>
        <dbReference type="EMBL" id="KAD7480245.1"/>
    </source>
</evidence>
<dbReference type="InterPro" id="IPR001296">
    <property type="entry name" value="Glyco_trans_1"/>
</dbReference>
<dbReference type="PANTHER" id="PTHR45919">
    <property type="entry name" value="GDP-MAN:MAN(3)GLCNAC(2)-PP-DOL ALPHA-1,2-MANNOSYLTRANSFERASE"/>
    <property type="match status" value="1"/>
</dbReference>
<comment type="similarity">
    <text evidence="12">Belongs to the glycosyltransferase group 1 family. Glycosyltransferase 4 subfamily.</text>
</comment>
<dbReference type="GO" id="GO:0004377">
    <property type="term" value="F:GDP-Man:Man(3)GlcNAc(2)-PP-Dol alpha-1,2-mannosyltransferase activity"/>
    <property type="evidence" value="ECO:0007669"/>
    <property type="project" value="UniProtKB-UniRule"/>
</dbReference>
<comment type="function">
    <text evidence="12">GDP-Man:Man(3)GlcNAc(2)-PP-Dol alpha-1,2-mannosyltransferase that operates in the biosynthetic pathway of dolichol-linked oligosaccharides, the glycan precursors employed in protein asparagine (N)-glycosylation. The assembly of dolichol-linked oligosaccharides begins on the cytosolic side of the endoplasmic reticulum membrane and finishes in its lumen. The sequential addition of sugars to dolichol pyrophosphate produces dolichol-linked oligosaccharides containing fourteen sugars, including two GlcNAcs, nine mannoses and three glucoses. Once assembled, the oligosaccharide is transferred from the lipid to nascent proteins by oligosaccharyltransferases. Catalyzes, on the cytoplasmic face of the endoplasmic reticulum, the addition of the fourth and fifth mannose residues to the dolichol-linked oligosaccharide chain, to produce Man(5)GlcNAc(2)-PP-dolichol core oligosaccharide.</text>
</comment>
<keyword evidence="10 12" id="KW-0472">Membrane</keyword>
<dbReference type="OrthoDB" id="2276068at2759"/>
<evidence type="ECO:0000256" key="13">
    <source>
        <dbReference type="SAM" id="MobiDB-lite"/>
    </source>
</evidence>
<dbReference type="GO" id="GO:0005789">
    <property type="term" value="C:endoplasmic reticulum membrane"/>
    <property type="evidence" value="ECO:0007669"/>
    <property type="project" value="UniProtKB-SubCell"/>
</dbReference>
<dbReference type="InterPro" id="IPR038013">
    <property type="entry name" value="ALG11"/>
</dbReference>
<dbReference type="PANTHER" id="PTHR45919:SF1">
    <property type="entry name" value="GDP-MAN:MAN(3)GLCNAC(2)-PP-DOL ALPHA-1,2-MANNOSYLTRANSFERASE"/>
    <property type="match status" value="1"/>
</dbReference>
<keyword evidence="17" id="KW-1185">Reference proteome</keyword>
<dbReference type="FunFam" id="3.40.50.2000:FF:000156">
    <property type="entry name" value="GDP-Man:Man(3)GlcNAc(2)-PP-Dol alpha-1,2-mannosyltransferase"/>
    <property type="match status" value="1"/>
</dbReference>
<dbReference type="Gene3D" id="3.40.50.2000">
    <property type="entry name" value="Glycogen Phosphorylase B"/>
    <property type="match status" value="1"/>
</dbReference>
<evidence type="ECO:0000259" key="14">
    <source>
        <dbReference type="Pfam" id="PF00534"/>
    </source>
</evidence>
<dbReference type="SUPFAM" id="SSF53756">
    <property type="entry name" value="UDP-Glycosyltransferase/glycogen phosphorylase"/>
    <property type="match status" value="1"/>
</dbReference>
<evidence type="ECO:0000256" key="4">
    <source>
        <dbReference type="ARBA" id="ARBA00022018"/>
    </source>
</evidence>
<evidence type="ECO:0000256" key="6">
    <source>
        <dbReference type="ARBA" id="ARBA00022679"/>
    </source>
</evidence>
<feature type="region of interest" description="Disordered" evidence="13">
    <location>
        <begin position="403"/>
        <end position="480"/>
    </location>
</feature>
<keyword evidence="8 12" id="KW-0256">Endoplasmic reticulum</keyword>
<organism evidence="16 17">
    <name type="scientific">Mikania micrantha</name>
    <name type="common">bitter vine</name>
    <dbReference type="NCBI Taxonomy" id="192012"/>
    <lineage>
        <taxon>Eukaryota</taxon>
        <taxon>Viridiplantae</taxon>
        <taxon>Streptophyta</taxon>
        <taxon>Embryophyta</taxon>
        <taxon>Tracheophyta</taxon>
        <taxon>Spermatophyta</taxon>
        <taxon>Magnoliopsida</taxon>
        <taxon>eudicotyledons</taxon>
        <taxon>Gunneridae</taxon>
        <taxon>Pentapetalae</taxon>
        <taxon>asterids</taxon>
        <taxon>campanulids</taxon>
        <taxon>Asterales</taxon>
        <taxon>Asteraceae</taxon>
        <taxon>Asteroideae</taxon>
        <taxon>Heliantheae alliance</taxon>
        <taxon>Eupatorieae</taxon>
        <taxon>Mikania</taxon>
    </lineage>
</organism>
<comment type="caution">
    <text evidence="16">The sequence shown here is derived from an EMBL/GenBank/DDBJ whole genome shotgun (WGS) entry which is preliminary data.</text>
</comment>
<proteinExistence type="inferred from homology"/>
<feature type="domain" description="ALG11 mannosyltransferase N-terminal" evidence="15">
    <location>
        <begin position="11"/>
        <end position="151"/>
    </location>
</feature>
<accession>A0A5N6Q6E4</accession>
<gene>
    <name evidence="16" type="ORF">E3N88_03381</name>
</gene>
<dbReference type="InterPro" id="IPR031814">
    <property type="entry name" value="ALG11_N"/>
</dbReference>
<evidence type="ECO:0000256" key="2">
    <source>
        <dbReference type="ARBA" id="ARBA00004922"/>
    </source>
</evidence>